<dbReference type="PANTHER" id="PTHR34824">
    <property type="entry name" value="HEAT-INDUCIBLE TRANSCRIPTION REPRESSOR HRCA"/>
    <property type="match status" value="1"/>
</dbReference>
<dbReference type="GO" id="GO:0045892">
    <property type="term" value="P:negative regulation of DNA-templated transcription"/>
    <property type="evidence" value="ECO:0007669"/>
    <property type="project" value="UniProtKB-UniRule"/>
</dbReference>
<protein>
    <recommendedName>
        <fullName evidence="5">Heat-inducible transcription repressor HrcA</fullName>
    </recommendedName>
</protein>
<evidence type="ECO:0000313" key="9">
    <source>
        <dbReference type="Proteomes" id="UP000035489"/>
    </source>
</evidence>
<dbReference type="AlphaFoldDB" id="A0A0H1RHR9"/>
<dbReference type="Gene3D" id="1.10.10.10">
    <property type="entry name" value="Winged helix-like DNA-binding domain superfamily/Winged helix DNA-binding domain"/>
    <property type="match status" value="1"/>
</dbReference>
<dbReference type="PIRSF" id="PIRSF005485">
    <property type="entry name" value="HrcA"/>
    <property type="match status" value="1"/>
</dbReference>
<evidence type="ECO:0000256" key="2">
    <source>
        <dbReference type="ARBA" id="ARBA00023015"/>
    </source>
</evidence>
<comment type="function">
    <text evidence="5">Negative regulator of class I heat shock genes (grpE-dnaK-dnaJ and groELS operons). Prevents heat-shock induction of these operons.</text>
</comment>
<name>A0A0H1RHR9_9HYPH</name>
<feature type="coiled-coil region" evidence="6">
    <location>
        <begin position="208"/>
        <end position="239"/>
    </location>
</feature>
<dbReference type="HAMAP" id="MF_00081">
    <property type="entry name" value="HrcA"/>
    <property type="match status" value="1"/>
</dbReference>
<dbReference type="RefSeq" id="WP_047187296.1">
    <property type="nucleotide sequence ID" value="NZ_LCYG01000005.1"/>
</dbReference>
<evidence type="ECO:0000256" key="4">
    <source>
        <dbReference type="ARBA" id="ARBA00023163"/>
    </source>
</evidence>
<dbReference type="InterPro" id="IPR036388">
    <property type="entry name" value="WH-like_DNA-bd_sf"/>
</dbReference>
<keyword evidence="2 5" id="KW-0805">Transcription regulation</keyword>
<dbReference type="Gene3D" id="3.30.450.40">
    <property type="match status" value="1"/>
</dbReference>
<proteinExistence type="inferred from homology"/>
<dbReference type="NCBIfam" id="TIGR00331">
    <property type="entry name" value="hrcA"/>
    <property type="match status" value="1"/>
</dbReference>
<dbReference type="Pfam" id="PF01628">
    <property type="entry name" value="HrcA"/>
    <property type="match status" value="1"/>
</dbReference>
<gene>
    <name evidence="5 8" type="primary">hrcA</name>
    <name evidence="8" type="ORF">AA309_01960</name>
</gene>
<dbReference type="InterPro" id="IPR036390">
    <property type="entry name" value="WH_DNA-bd_sf"/>
</dbReference>
<dbReference type="InterPro" id="IPR029016">
    <property type="entry name" value="GAF-like_dom_sf"/>
</dbReference>
<evidence type="ECO:0000256" key="3">
    <source>
        <dbReference type="ARBA" id="ARBA00023016"/>
    </source>
</evidence>
<comment type="caution">
    <text evidence="8">The sequence shown here is derived from an EMBL/GenBank/DDBJ whole genome shotgun (WGS) entry which is preliminary data.</text>
</comment>
<evidence type="ECO:0000256" key="6">
    <source>
        <dbReference type="SAM" id="Coils"/>
    </source>
</evidence>
<evidence type="ECO:0000256" key="5">
    <source>
        <dbReference type="HAMAP-Rule" id="MF_00081"/>
    </source>
</evidence>
<dbReference type="Proteomes" id="UP000035489">
    <property type="component" value="Unassembled WGS sequence"/>
</dbReference>
<organism evidence="8 9">
    <name type="scientific">Microvirga vignae</name>
    <dbReference type="NCBI Taxonomy" id="1225564"/>
    <lineage>
        <taxon>Bacteria</taxon>
        <taxon>Pseudomonadati</taxon>
        <taxon>Pseudomonadota</taxon>
        <taxon>Alphaproteobacteria</taxon>
        <taxon>Hyphomicrobiales</taxon>
        <taxon>Methylobacteriaceae</taxon>
        <taxon>Microvirga</taxon>
    </lineage>
</organism>
<keyword evidence="9" id="KW-1185">Reference proteome</keyword>
<dbReference type="GO" id="GO:0003677">
    <property type="term" value="F:DNA binding"/>
    <property type="evidence" value="ECO:0007669"/>
    <property type="project" value="InterPro"/>
</dbReference>
<dbReference type="InterPro" id="IPR002571">
    <property type="entry name" value="HrcA"/>
</dbReference>
<dbReference type="SUPFAM" id="SSF46785">
    <property type="entry name" value="Winged helix' DNA-binding domain"/>
    <property type="match status" value="1"/>
</dbReference>
<dbReference type="SUPFAM" id="SSF55781">
    <property type="entry name" value="GAF domain-like"/>
    <property type="match status" value="1"/>
</dbReference>
<comment type="similarity">
    <text evidence="5">Belongs to the HrcA family.</text>
</comment>
<evidence type="ECO:0000313" key="8">
    <source>
        <dbReference type="EMBL" id="KLK94748.1"/>
    </source>
</evidence>
<feature type="domain" description="Heat-inducible transcription repressor HrcA C-terminal" evidence="7">
    <location>
        <begin position="124"/>
        <end position="345"/>
    </location>
</feature>
<reference evidence="8 9" key="1">
    <citation type="submission" date="2015-05" db="EMBL/GenBank/DDBJ databases">
        <title>Draft genome sequence of Microvirga vignae strain BR3299, a novel nitrogen fixing bacteria isolated from Brazil semi-aired region.</title>
        <authorList>
            <person name="Zilli J.E."/>
            <person name="Passos S.R."/>
            <person name="Leite J."/>
            <person name="Baldani J.I."/>
            <person name="Xavier G.R."/>
            <person name="Rumjaneck N.G."/>
            <person name="Simoes-Araujo J.L."/>
        </authorList>
    </citation>
    <scope>NUCLEOTIDE SEQUENCE [LARGE SCALE GENOMIC DNA]</scope>
    <source>
        <strain evidence="8 9">BR3299</strain>
    </source>
</reference>
<keyword evidence="1 5" id="KW-0678">Repressor</keyword>
<dbReference type="STRING" id="1225564.AA309_01960"/>
<keyword evidence="3 5" id="KW-0346">Stress response</keyword>
<dbReference type="OrthoDB" id="9783139at2"/>
<sequence length="363" mass="39176">MHANGPFSNLSDTRAIAELNDRSREIFRQIVESYLVTGEPVGSRHLSRILPMTLSPASIRNVMADLEAAGLIFAPHTSAGRLPTEIGLRFFVDAMMEIGDVTAEERARIEAQMRAAASGHTMETALAEASALLSGVSRGAGVVLTSKSNASLKHIEFVRLDPTRALVVLVSEDGSVENRLLDLPAGLPAGALVEAGNFLNARIRGKTLGDLKREIETRREEMERELDALTAKLVEAGLATTVGPAESRQLIVRGQANLLDDLKAVEDLERIRLLFSDLETQTDVIDLLSRAEGGEGVRIFIGSENKLFSLSGSSMIAAPFRDGGQKIVGVLGVIGPTRLNYARIVPMVDYTAKVISRILEQGR</sequence>
<evidence type="ECO:0000256" key="1">
    <source>
        <dbReference type="ARBA" id="ARBA00022491"/>
    </source>
</evidence>
<dbReference type="InterPro" id="IPR021153">
    <property type="entry name" value="HrcA_C"/>
</dbReference>
<evidence type="ECO:0000259" key="7">
    <source>
        <dbReference type="Pfam" id="PF01628"/>
    </source>
</evidence>
<keyword evidence="4 5" id="KW-0804">Transcription</keyword>
<accession>A0A0H1RHR9</accession>
<keyword evidence="6" id="KW-0175">Coiled coil</keyword>
<dbReference type="PATRIC" id="fig|1225564.3.peg.4988"/>
<dbReference type="PANTHER" id="PTHR34824:SF1">
    <property type="entry name" value="HEAT-INDUCIBLE TRANSCRIPTION REPRESSOR HRCA"/>
    <property type="match status" value="1"/>
</dbReference>
<dbReference type="EMBL" id="LCYG01000005">
    <property type="protein sequence ID" value="KLK94748.1"/>
    <property type="molecule type" value="Genomic_DNA"/>
</dbReference>